<evidence type="ECO:0000313" key="2">
    <source>
        <dbReference type="EMBL" id="KAK3393936.1"/>
    </source>
</evidence>
<feature type="chain" id="PRO_5042295849" evidence="1">
    <location>
        <begin position="23"/>
        <end position="435"/>
    </location>
</feature>
<protein>
    <submittedName>
        <fullName evidence="2">Uncharacterized protein</fullName>
    </submittedName>
</protein>
<keyword evidence="3" id="KW-1185">Reference proteome</keyword>
<dbReference type="AlphaFoldDB" id="A0AAE0U7J7"/>
<evidence type="ECO:0000256" key="1">
    <source>
        <dbReference type="SAM" id="SignalP"/>
    </source>
</evidence>
<dbReference type="EMBL" id="JAULSW010000001">
    <property type="protein sequence ID" value="KAK3393936.1"/>
    <property type="molecule type" value="Genomic_DNA"/>
</dbReference>
<name>A0AAE0U7J7_9PEZI</name>
<keyword evidence="1" id="KW-0732">Signal</keyword>
<accession>A0AAE0U7J7</accession>
<sequence>MLPRRVTGLAISLLALPYLALAGDYDGCTTVSQIPWLNTANDPWDWGLSPRVAVWFTKRDTDVPARLPLEYQVDTGSCGIIATKDDVKFDDLTEKITANIGYQWLSSSEILYTGWWVWRWVWFNKGDPAKEVKSYVQVLAIDQKLTKCEHWDPSQGASCTGSTPDPNPKTQLMGISWGRMYDGQPQGDPTRNPLLQVKKAGSGDINHFCPGWILDSYGINLGLDNTRWPPGGPPGSEGPIEVKLGTDPGADPAAPPSPVPYHYAWGEIPGCVQVQNPTDTSPEPCVEASILLDTGMNPDKASIRLPQSNVNTLSRTGSHELNPGHTVTVKVGNRGWTLWQIETYTNNDTPFYNCDITPEKTTVYADDPMYHSPARFPFANVGRHAYRRMDTGFDPRRGRARIIPHPLLQPGVPQKLDPYCVGGCGMGCACRACSP</sequence>
<reference evidence="2" key="1">
    <citation type="journal article" date="2023" name="Mol. Phylogenet. Evol.">
        <title>Genome-scale phylogeny and comparative genomics of the fungal order Sordariales.</title>
        <authorList>
            <person name="Hensen N."/>
            <person name="Bonometti L."/>
            <person name="Westerberg I."/>
            <person name="Brannstrom I.O."/>
            <person name="Guillou S."/>
            <person name="Cros-Aarteil S."/>
            <person name="Calhoun S."/>
            <person name="Haridas S."/>
            <person name="Kuo A."/>
            <person name="Mondo S."/>
            <person name="Pangilinan J."/>
            <person name="Riley R."/>
            <person name="LaButti K."/>
            <person name="Andreopoulos B."/>
            <person name="Lipzen A."/>
            <person name="Chen C."/>
            <person name="Yan M."/>
            <person name="Daum C."/>
            <person name="Ng V."/>
            <person name="Clum A."/>
            <person name="Steindorff A."/>
            <person name="Ohm R.A."/>
            <person name="Martin F."/>
            <person name="Silar P."/>
            <person name="Natvig D.O."/>
            <person name="Lalanne C."/>
            <person name="Gautier V."/>
            <person name="Ament-Velasquez S.L."/>
            <person name="Kruys A."/>
            <person name="Hutchinson M.I."/>
            <person name="Powell A.J."/>
            <person name="Barry K."/>
            <person name="Miller A.N."/>
            <person name="Grigoriev I.V."/>
            <person name="Debuchy R."/>
            <person name="Gladieux P."/>
            <person name="Hiltunen Thoren M."/>
            <person name="Johannesson H."/>
        </authorList>
    </citation>
    <scope>NUCLEOTIDE SEQUENCE</scope>
    <source>
        <strain evidence="2">CBS 232.78</strain>
    </source>
</reference>
<proteinExistence type="predicted"/>
<organism evidence="2 3">
    <name type="scientific">Podospora didyma</name>
    <dbReference type="NCBI Taxonomy" id="330526"/>
    <lineage>
        <taxon>Eukaryota</taxon>
        <taxon>Fungi</taxon>
        <taxon>Dikarya</taxon>
        <taxon>Ascomycota</taxon>
        <taxon>Pezizomycotina</taxon>
        <taxon>Sordariomycetes</taxon>
        <taxon>Sordariomycetidae</taxon>
        <taxon>Sordariales</taxon>
        <taxon>Podosporaceae</taxon>
        <taxon>Podospora</taxon>
    </lineage>
</organism>
<reference evidence="2" key="2">
    <citation type="submission" date="2023-06" db="EMBL/GenBank/DDBJ databases">
        <authorList>
            <consortium name="Lawrence Berkeley National Laboratory"/>
            <person name="Haridas S."/>
            <person name="Hensen N."/>
            <person name="Bonometti L."/>
            <person name="Westerberg I."/>
            <person name="Brannstrom I.O."/>
            <person name="Guillou S."/>
            <person name="Cros-Aarteil S."/>
            <person name="Calhoun S."/>
            <person name="Kuo A."/>
            <person name="Mondo S."/>
            <person name="Pangilinan J."/>
            <person name="Riley R."/>
            <person name="LaButti K."/>
            <person name="Andreopoulos B."/>
            <person name="Lipzen A."/>
            <person name="Chen C."/>
            <person name="Yanf M."/>
            <person name="Daum C."/>
            <person name="Ng V."/>
            <person name="Clum A."/>
            <person name="Steindorff A."/>
            <person name="Ohm R."/>
            <person name="Martin F."/>
            <person name="Silar P."/>
            <person name="Natvig D."/>
            <person name="Lalanne C."/>
            <person name="Gautier V."/>
            <person name="Ament-velasquez S.L."/>
            <person name="Kruys A."/>
            <person name="Hutchinson M.I."/>
            <person name="Powell A.J."/>
            <person name="Barry K."/>
            <person name="Miller A.N."/>
            <person name="Grigoriev I.V."/>
            <person name="Debuchy R."/>
            <person name="Gladieux P."/>
            <person name="Thoren M.H."/>
            <person name="Johannesson H."/>
        </authorList>
    </citation>
    <scope>NUCLEOTIDE SEQUENCE</scope>
    <source>
        <strain evidence="2">CBS 232.78</strain>
    </source>
</reference>
<dbReference type="Proteomes" id="UP001285441">
    <property type="component" value="Unassembled WGS sequence"/>
</dbReference>
<feature type="signal peptide" evidence="1">
    <location>
        <begin position="1"/>
        <end position="22"/>
    </location>
</feature>
<comment type="caution">
    <text evidence="2">The sequence shown here is derived from an EMBL/GenBank/DDBJ whole genome shotgun (WGS) entry which is preliminary data.</text>
</comment>
<gene>
    <name evidence="2" type="ORF">B0H63DRAFT_555224</name>
</gene>
<evidence type="ECO:0000313" key="3">
    <source>
        <dbReference type="Proteomes" id="UP001285441"/>
    </source>
</evidence>